<feature type="region of interest" description="Disordered" evidence="1">
    <location>
        <begin position="81"/>
        <end position="166"/>
    </location>
</feature>
<proteinExistence type="predicted"/>
<gene>
    <name evidence="3" type="ORF">C8P63_12627</name>
</gene>
<protein>
    <submittedName>
        <fullName evidence="3">Uncharacterized protein</fullName>
    </submittedName>
</protein>
<dbReference type="EMBL" id="QBKR01000026">
    <property type="protein sequence ID" value="PTX53741.1"/>
    <property type="molecule type" value="Genomic_DNA"/>
</dbReference>
<evidence type="ECO:0000313" key="3">
    <source>
        <dbReference type="EMBL" id="PTX53741.1"/>
    </source>
</evidence>
<keyword evidence="2" id="KW-0732">Signal</keyword>
<feature type="chain" id="PRO_5015476434" evidence="2">
    <location>
        <begin position="25"/>
        <end position="166"/>
    </location>
</feature>
<feature type="compositionally biased region" description="Polar residues" evidence="1">
    <location>
        <begin position="146"/>
        <end position="166"/>
    </location>
</feature>
<feature type="compositionally biased region" description="Basic and acidic residues" evidence="1">
    <location>
        <begin position="114"/>
        <end position="134"/>
    </location>
</feature>
<evidence type="ECO:0000313" key="4">
    <source>
        <dbReference type="Proteomes" id="UP000244240"/>
    </source>
</evidence>
<evidence type="ECO:0000256" key="2">
    <source>
        <dbReference type="SAM" id="SignalP"/>
    </source>
</evidence>
<sequence>MRKHVKITAAALSIFLLGTGTGYAAEDSLKKWITDKLAAYGEAKADEMGQDLERYRAKKKKELRKWADKRFDEAYRELDRYAQESRNKGKKEIDRIYRETRKNINNKMDQGVTRGKEEIHQEQAEQIRKAKEDAASVTPKAPSPHTEPTQDTSSQPQENTEPTATE</sequence>
<reference evidence="3 4" key="1">
    <citation type="submission" date="2018-04" db="EMBL/GenBank/DDBJ databases">
        <title>Genomic Encyclopedia of Archaeal and Bacterial Type Strains, Phase II (KMG-II): from individual species to whole genera.</title>
        <authorList>
            <person name="Goeker M."/>
        </authorList>
    </citation>
    <scope>NUCLEOTIDE SEQUENCE [LARGE SCALE GENOMIC DNA]</scope>
    <source>
        <strain evidence="3 4">DSM 45787</strain>
    </source>
</reference>
<name>A0A2T6BCF0_9BACL</name>
<accession>A0A2T6BCF0</accession>
<dbReference type="Proteomes" id="UP000244240">
    <property type="component" value="Unassembled WGS sequence"/>
</dbReference>
<dbReference type="AlphaFoldDB" id="A0A2T6BCF0"/>
<feature type="signal peptide" evidence="2">
    <location>
        <begin position="1"/>
        <end position="24"/>
    </location>
</feature>
<dbReference type="RefSeq" id="WP_108025596.1">
    <property type="nucleotide sequence ID" value="NZ_QBKR01000026.1"/>
</dbReference>
<organism evidence="3 4">
    <name type="scientific">Melghirimyces profundicolus</name>
    <dbReference type="NCBI Taxonomy" id="1242148"/>
    <lineage>
        <taxon>Bacteria</taxon>
        <taxon>Bacillati</taxon>
        <taxon>Bacillota</taxon>
        <taxon>Bacilli</taxon>
        <taxon>Bacillales</taxon>
        <taxon>Thermoactinomycetaceae</taxon>
        <taxon>Melghirimyces</taxon>
    </lineage>
</organism>
<keyword evidence="4" id="KW-1185">Reference proteome</keyword>
<comment type="caution">
    <text evidence="3">The sequence shown here is derived from an EMBL/GenBank/DDBJ whole genome shotgun (WGS) entry which is preliminary data.</text>
</comment>
<feature type="compositionally biased region" description="Basic and acidic residues" evidence="1">
    <location>
        <begin position="81"/>
        <end position="102"/>
    </location>
</feature>
<evidence type="ECO:0000256" key="1">
    <source>
        <dbReference type="SAM" id="MobiDB-lite"/>
    </source>
</evidence>